<evidence type="ECO:0008006" key="4">
    <source>
        <dbReference type="Google" id="ProtNLM"/>
    </source>
</evidence>
<accession>A0ABY7PNY1</accession>
<organism evidence="2 3">
    <name type="scientific">Hymenobacter yonginensis</name>
    <dbReference type="NCBI Taxonomy" id="748197"/>
    <lineage>
        <taxon>Bacteria</taxon>
        <taxon>Pseudomonadati</taxon>
        <taxon>Bacteroidota</taxon>
        <taxon>Cytophagia</taxon>
        <taxon>Cytophagales</taxon>
        <taxon>Hymenobacteraceae</taxon>
        <taxon>Hymenobacter</taxon>
    </lineage>
</organism>
<keyword evidence="1" id="KW-1133">Transmembrane helix</keyword>
<dbReference type="RefSeq" id="WP_270127495.1">
    <property type="nucleotide sequence ID" value="NZ_CP115396.1"/>
</dbReference>
<evidence type="ECO:0000256" key="1">
    <source>
        <dbReference type="SAM" id="Phobius"/>
    </source>
</evidence>
<keyword evidence="1" id="KW-0472">Membrane</keyword>
<protein>
    <recommendedName>
        <fullName evidence="4">FUSC family protein</fullName>
    </recommendedName>
</protein>
<sequence length="88" mass="9952">MPTQPDYSKLTLPELLEEEKKLKRNEMLAAAAIGFLLGVMGYGLVRNGFGLLYTAIPLLLILGIYRHSQGQKLVLQQIRAEIGRRRQE</sequence>
<feature type="transmembrane region" description="Helical" evidence="1">
    <location>
        <begin position="51"/>
        <end position="68"/>
    </location>
</feature>
<name>A0ABY7PNY1_9BACT</name>
<keyword evidence="3" id="KW-1185">Reference proteome</keyword>
<dbReference type="EMBL" id="CP115396">
    <property type="protein sequence ID" value="WBO84928.1"/>
    <property type="molecule type" value="Genomic_DNA"/>
</dbReference>
<gene>
    <name evidence="2" type="ORF">O9Z63_01485</name>
</gene>
<proteinExistence type="predicted"/>
<evidence type="ECO:0000313" key="2">
    <source>
        <dbReference type="EMBL" id="WBO84928.1"/>
    </source>
</evidence>
<keyword evidence="1" id="KW-0812">Transmembrane</keyword>
<evidence type="ECO:0000313" key="3">
    <source>
        <dbReference type="Proteomes" id="UP001211872"/>
    </source>
</evidence>
<reference evidence="2 3" key="1">
    <citation type="journal article" date="2011" name="Int. J. Syst. Evol. Microbiol.">
        <title>Hymenobacter yonginensis sp. nov., isolated from a mesotrophic artificial lake.</title>
        <authorList>
            <person name="Joung Y."/>
            <person name="Cho S.H."/>
            <person name="Kim H."/>
            <person name="Kim S.B."/>
            <person name="Joh K."/>
        </authorList>
    </citation>
    <scope>NUCLEOTIDE SEQUENCE [LARGE SCALE GENOMIC DNA]</scope>
    <source>
        <strain evidence="2 3">KCTC 22745</strain>
    </source>
</reference>
<dbReference type="Proteomes" id="UP001211872">
    <property type="component" value="Chromosome"/>
</dbReference>
<feature type="transmembrane region" description="Helical" evidence="1">
    <location>
        <begin position="27"/>
        <end position="45"/>
    </location>
</feature>